<comment type="caution">
    <text evidence="5">Lacks conserved residue(s) required for the propagation of feature annotation.</text>
</comment>
<feature type="domain" description="CUB" evidence="6">
    <location>
        <begin position="2"/>
        <end position="113"/>
    </location>
</feature>
<proteinExistence type="predicted"/>
<dbReference type="OrthoDB" id="6160890at2759"/>
<gene>
    <name evidence="7" type="ORF">CUNI_LOCUS701</name>
</gene>
<evidence type="ECO:0000313" key="7">
    <source>
        <dbReference type="EMBL" id="CAG5115143.1"/>
    </source>
</evidence>
<evidence type="ECO:0000313" key="8">
    <source>
        <dbReference type="Proteomes" id="UP000678393"/>
    </source>
</evidence>
<dbReference type="SUPFAM" id="SSF49854">
    <property type="entry name" value="Spermadhesin, CUB domain"/>
    <property type="match status" value="2"/>
</dbReference>
<keyword evidence="2" id="KW-0677">Repeat</keyword>
<protein>
    <recommendedName>
        <fullName evidence="6">CUB domain-containing protein</fullName>
    </recommendedName>
</protein>
<organism evidence="7 8">
    <name type="scientific">Candidula unifasciata</name>
    <dbReference type="NCBI Taxonomy" id="100452"/>
    <lineage>
        <taxon>Eukaryota</taxon>
        <taxon>Metazoa</taxon>
        <taxon>Spiralia</taxon>
        <taxon>Lophotrochozoa</taxon>
        <taxon>Mollusca</taxon>
        <taxon>Gastropoda</taxon>
        <taxon>Heterobranchia</taxon>
        <taxon>Euthyneura</taxon>
        <taxon>Panpulmonata</taxon>
        <taxon>Eupulmonata</taxon>
        <taxon>Stylommatophora</taxon>
        <taxon>Helicina</taxon>
        <taxon>Helicoidea</taxon>
        <taxon>Geomitridae</taxon>
        <taxon>Candidula</taxon>
    </lineage>
</organism>
<dbReference type="FunFam" id="2.60.120.290:FF:000004">
    <property type="entry name" value="Metalloendopeptidase"/>
    <property type="match status" value="1"/>
</dbReference>
<dbReference type="EMBL" id="CAJHNH020000080">
    <property type="protein sequence ID" value="CAG5115143.1"/>
    <property type="molecule type" value="Genomic_DNA"/>
</dbReference>
<accession>A0A8S3YD35</accession>
<evidence type="ECO:0000256" key="2">
    <source>
        <dbReference type="ARBA" id="ARBA00022737"/>
    </source>
</evidence>
<reference evidence="7" key="1">
    <citation type="submission" date="2021-04" db="EMBL/GenBank/DDBJ databases">
        <authorList>
            <consortium name="Molecular Ecology Group"/>
        </authorList>
    </citation>
    <scope>NUCLEOTIDE SEQUENCE</scope>
</reference>
<dbReference type="SMART" id="SM00042">
    <property type="entry name" value="CUB"/>
    <property type="match status" value="1"/>
</dbReference>
<name>A0A8S3YD35_9EUPU</name>
<keyword evidence="8" id="KW-1185">Reference proteome</keyword>
<keyword evidence="4" id="KW-0325">Glycoprotein</keyword>
<sequence length="160" mass="17806">VCGGEFVDSGMITSPNYPAEYPPGKKCSWKITVKEEFIVVLRFKYFKVQKHRNCTYDYVAVYDGPTEASPLLGKHCGNRKPKPIKSSGNTMYVKFVSDESRQKVGFSASFVPASCGGEFVGSGVIASPDFPAEYLPGKNCSWKITVKEGFIVVLEFRFFQ</sequence>
<dbReference type="AlphaFoldDB" id="A0A8S3YD35"/>
<feature type="non-terminal residue" evidence="7">
    <location>
        <position position="160"/>
    </location>
</feature>
<feature type="non-terminal residue" evidence="7">
    <location>
        <position position="1"/>
    </location>
</feature>
<dbReference type="InterPro" id="IPR000859">
    <property type="entry name" value="CUB_dom"/>
</dbReference>
<dbReference type="Gene3D" id="2.60.120.290">
    <property type="entry name" value="Spermadhesin, CUB domain"/>
    <property type="match status" value="2"/>
</dbReference>
<dbReference type="InterPro" id="IPR035914">
    <property type="entry name" value="Sperma_CUB_dom_sf"/>
</dbReference>
<evidence type="ECO:0000256" key="4">
    <source>
        <dbReference type="ARBA" id="ARBA00023180"/>
    </source>
</evidence>
<keyword evidence="3" id="KW-1015">Disulfide bond</keyword>
<dbReference type="PANTHER" id="PTHR24251">
    <property type="entry name" value="OVOCHYMASE-RELATED"/>
    <property type="match status" value="1"/>
</dbReference>
<evidence type="ECO:0000256" key="1">
    <source>
        <dbReference type="ARBA" id="ARBA00022729"/>
    </source>
</evidence>
<evidence type="ECO:0000256" key="5">
    <source>
        <dbReference type="PROSITE-ProRule" id="PRU00059"/>
    </source>
</evidence>
<keyword evidence="1" id="KW-0732">Signal</keyword>
<dbReference type="Pfam" id="PF00431">
    <property type="entry name" value="CUB"/>
    <property type="match status" value="2"/>
</dbReference>
<evidence type="ECO:0000259" key="6">
    <source>
        <dbReference type="PROSITE" id="PS01180"/>
    </source>
</evidence>
<dbReference type="CDD" id="cd00041">
    <property type="entry name" value="CUB"/>
    <property type="match status" value="2"/>
</dbReference>
<dbReference type="PANTHER" id="PTHR24251:SF42">
    <property type="entry name" value="CUB DOMAIN-CONTAINING PROTEIN"/>
    <property type="match status" value="1"/>
</dbReference>
<comment type="caution">
    <text evidence="7">The sequence shown here is derived from an EMBL/GenBank/DDBJ whole genome shotgun (WGS) entry which is preliminary data.</text>
</comment>
<dbReference type="Proteomes" id="UP000678393">
    <property type="component" value="Unassembled WGS sequence"/>
</dbReference>
<evidence type="ECO:0000256" key="3">
    <source>
        <dbReference type="ARBA" id="ARBA00023157"/>
    </source>
</evidence>
<feature type="domain" description="CUB" evidence="6">
    <location>
        <begin position="115"/>
        <end position="160"/>
    </location>
</feature>
<dbReference type="PROSITE" id="PS01180">
    <property type="entry name" value="CUB"/>
    <property type="match status" value="2"/>
</dbReference>